<keyword evidence="4" id="KW-1133">Transmembrane helix</keyword>
<protein>
    <recommendedName>
        <fullName evidence="6">SH3 domain-containing protein</fullName>
    </recommendedName>
</protein>
<dbReference type="Gene3D" id="2.30.30.40">
    <property type="entry name" value="SH3 Domains"/>
    <property type="match status" value="1"/>
</dbReference>
<feature type="region of interest" description="Disordered" evidence="3">
    <location>
        <begin position="531"/>
        <end position="550"/>
    </location>
</feature>
<dbReference type="VEuPathDB" id="FungiDB:HMPREF1544_05093"/>
<evidence type="ECO:0000313" key="8">
    <source>
        <dbReference type="Proteomes" id="UP000014254"/>
    </source>
</evidence>
<organism evidence="7 8">
    <name type="scientific">Mucor circinelloides f. circinelloides (strain 1006PhL)</name>
    <name type="common">Mucormycosis agent</name>
    <name type="synonym">Calyptromyces circinelloides</name>
    <dbReference type="NCBI Taxonomy" id="1220926"/>
    <lineage>
        <taxon>Eukaryota</taxon>
        <taxon>Fungi</taxon>
        <taxon>Fungi incertae sedis</taxon>
        <taxon>Mucoromycota</taxon>
        <taxon>Mucoromycotina</taxon>
        <taxon>Mucoromycetes</taxon>
        <taxon>Mucorales</taxon>
        <taxon>Mucorineae</taxon>
        <taxon>Mucoraceae</taxon>
        <taxon>Mucor</taxon>
    </lineage>
</organism>
<dbReference type="OMA" id="CADTCAL"/>
<feature type="signal peptide" evidence="5">
    <location>
        <begin position="1"/>
        <end position="16"/>
    </location>
</feature>
<dbReference type="SMART" id="SM00326">
    <property type="entry name" value="SH3"/>
    <property type="match status" value="1"/>
</dbReference>
<dbReference type="InterPro" id="IPR036028">
    <property type="entry name" value="SH3-like_dom_sf"/>
</dbReference>
<dbReference type="InterPro" id="IPR001452">
    <property type="entry name" value="SH3_domain"/>
</dbReference>
<evidence type="ECO:0000256" key="5">
    <source>
        <dbReference type="SAM" id="SignalP"/>
    </source>
</evidence>
<feature type="compositionally biased region" description="Low complexity" evidence="3">
    <location>
        <begin position="286"/>
        <end position="301"/>
    </location>
</feature>
<name>S2JE85_MUCC1</name>
<reference evidence="8" key="1">
    <citation type="submission" date="2013-05" db="EMBL/GenBank/DDBJ databases">
        <title>The Genome sequence of Mucor circinelloides f. circinelloides 1006PhL.</title>
        <authorList>
            <consortium name="The Broad Institute Genomics Platform"/>
            <person name="Cuomo C."/>
            <person name="Earl A."/>
            <person name="Findley K."/>
            <person name="Lee S.C."/>
            <person name="Walker B."/>
            <person name="Young S."/>
            <person name="Zeng Q."/>
            <person name="Gargeya S."/>
            <person name="Fitzgerald M."/>
            <person name="Haas B."/>
            <person name="Abouelleil A."/>
            <person name="Allen A.W."/>
            <person name="Alvarado L."/>
            <person name="Arachchi H.M."/>
            <person name="Berlin A.M."/>
            <person name="Chapman S.B."/>
            <person name="Gainer-Dewar J."/>
            <person name="Goldberg J."/>
            <person name="Griggs A."/>
            <person name="Gujja S."/>
            <person name="Hansen M."/>
            <person name="Howarth C."/>
            <person name="Imamovic A."/>
            <person name="Ireland A."/>
            <person name="Larimer J."/>
            <person name="McCowan C."/>
            <person name="Murphy C."/>
            <person name="Pearson M."/>
            <person name="Poon T.W."/>
            <person name="Priest M."/>
            <person name="Roberts A."/>
            <person name="Saif S."/>
            <person name="Shea T."/>
            <person name="Sisk P."/>
            <person name="Sykes S."/>
            <person name="Wortman J."/>
            <person name="Nusbaum C."/>
            <person name="Birren B."/>
        </authorList>
    </citation>
    <scope>NUCLEOTIDE SEQUENCE [LARGE SCALE GENOMIC DNA]</scope>
    <source>
        <strain evidence="8">1006PhL</strain>
    </source>
</reference>
<dbReference type="Proteomes" id="UP000014254">
    <property type="component" value="Unassembled WGS sequence"/>
</dbReference>
<keyword evidence="4" id="KW-0812">Transmembrane</keyword>
<evidence type="ECO:0000259" key="6">
    <source>
        <dbReference type="PROSITE" id="PS50002"/>
    </source>
</evidence>
<feature type="chain" id="PRO_5004497403" description="SH3 domain-containing protein" evidence="5">
    <location>
        <begin position="17"/>
        <end position="550"/>
    </location>
</feature>
<keyword evidence="5" id="KW-0732">Signal</keyword>
<feature type="transmembrane region" description="Helical" evidence="4">
    <location>
        <begin position="221"/>
        <end position="248"/>
    </location>
</feature>
<dbReference type="STRING" id="1220926.S2JE85"/>
<dbReference type="InParanoid" id="S2JE85"/>
<dbReference type="Pfam" id="PF14604">
    <property type="entry name" value="SH3_9"/>
    <property type="match status" value="1"/>
</dbReference>
<evidence type="ECO:0000256" key="3">
    <source>
        <dbReference type="SAM" id="MobiDB-lite"/>
    </source>
</evidence>
<evidence type="ECO:0000256" key="2">
    <source>
        <dbReference type="PROSITE-ProRule" id="PRU00192"/>
    </source>
</evidence>
<dbReference type="OrthoDB" id="5340910at2759"/>
<dbReference type="AlphaFoldDB" id="S2JE85"/>
<proteinExistence type="predicted"/>
<accession>S2JE85</accession>
<evidence type="ECO:0000256" key="4">
    <source>
        <dbReference type="SAM" id="Phobius"/>
    </source>
</evidence>
<dbReference type="SUPFAM" id="SSF50044">
    <property type="entry name" value="SH3-domain"/>
    <property type="match status" value="1"/>
</dbReference>
<evidence type="ECO:0000313" key="7">
    <source>
        <dbReference type="EMBL" id="EPB88149.1"/>
    </source>
</evidence>
<dbReference type="EMBL" id="KE123956">
    <property type="protein sequence ID" value="EPB88149.1"/>
    <property type="molecule type" value="Genomic_DNA"/>
</dbReference>
<dbReference type="PROSITE" id="PS50002">
    <property type="entry name" value="SH3"/>
    <property type="match status" value="1"/>
</dbReference>
<keyword evidence="1 2" id="KW-0728">SH3 domain</keyword>
<dbReference type="eggNOG" id="ENOG502QTHB">
    <property type="taxonomic scope" value="Eukaryota"/>
</dbReference>
<sequence>MLLITIISIFSAVASAKDVENACVSLANSKTCSAFSQFYIGLPGLAYDYPFLINTSTIEEFDERLLEYVNSTSDYLFPLGCLSSNYNPTIPYARYSLTRLCVGMIQNPSYSLPCNFDNGLTPPPLCQSTCFEWVDSITHITQNPRVCSDSTQRNTSLASFTDQCNTWEGFNGTIAENCISGIANEPYSCGFGNNTSAACGYCRTHSDDECCQQVTYCNPSLSAGAIVGIVIGSLVGAALIVFAAIWYYCRKRNHKHMNPFTHFLPSTNTSATLTSQQPPPPPPPSSSKQQQQQQQQRHTATAASTLTGTLNGGVMVNASKLNNIDSPFMNDKMEITDEYTSATIPTPLITTAENNNNNNNNAPLNEEFFVVIHAYPPQMPDELELNAGDIVCLALYFDDGWALGYNVTTGQKGAFPLVCISPAPEESLDQLLQMDSSLPTTMIDSTHNINNTNLQMTMEKIRENVRRSLSLNSYNNHSIHSSNSYNNDIHHSNTIPKRSASYKSYDYFEIDSPSSPTLHTPFFDANVTATTRPEQNNNMLNASSQRQPAP</sequence>
<gene>
    <name evidence="7" type="ORF">HMPREF1544_05093</name>
</gene>
<feature type="domain" description="SH3" evidence="6">
    <location>
        <begin position="364"/>
        <end position="425"/>
    </location>
</feature>
<evidence type="ECO:0000256" key="1">
    <source>
        <dbReference type="ARBA" id="ARBA00022443"/>
    </source>
</evidence>
<feature type="region of interest" description="Disordered" evidence="3">
    <location>
        <begin position="267"/>
        <end position="301"/>
    </location>
</feature>
<keyword evidence="4" id="KW-0472">Membrane</keyword>
<keyword evidence="8" id="KW-1185">Reference proteome</keyword>